<feature type="region of interest" description="Disordered" evidence="2">
    <location>
        <begin position="1129"/>
        <end position="1165"/>
    </location>
</feature>
<feature type="region of interest" description="Disordered" evidence="2">
    <location>
        <begin position="1959"/>
        <end position="2244"/>
    </location>
</feature>
<feature type="compositionally biased region" description="Polar residues" evidence="2">
    <location>
        <begin position="2197"/>
        <end position="2215"/>
    </location>
</feature>
<dbReference type="GeneID" id="105177948"/>
<evidence type="ECO:0000256" key="1">
    <source>
        <dbReference type="ARBA" id="ARBA00008304"/>
    </source>
</evidence>
<feature type="compositionally biased region" description="Low complexity" evidence="2">
    <location>
        <begin position="1988"/>
        <end position="2002"/>
    </location>
</feature>
<reference evidence="4" key="1">
    <citation type="submission" date="2025-08" db="UniProtKB">
        <authorList>
            <consortium name="RefSeq"/>
        </authorList>
    </citation>
    <scope>IDENTIFICATION</scope>
</reference>
<protein>
    <submittedName>
        <fullName evidence="4">HEAT repeat-containing protein 5B</fullName>
    </submittedName>
</protein>
<evidence type="ECO:0000256" key="2">
    <source>
        <dbReference type="SAM" id="MobiDB-lite"/>
    </source>
</evidence>
<feature type="compositionally biased region" description="Polar residues" evidence="2">
    <location>
        <begin position="2037"/>
        <end position="2047"/>
    </location>
</feature>
<dbReference type="Gene3D" id="1.25.10.10">
    <property type="entry name" value="Leucine-rich Repeat Variant"/>
    <property type="match status" value="2"/>
</dbReference>
<dbReference type="InterPro" id="IPR044218">
    <property type="entry name" value="SWEETIE"/>
</dbReference>
<feature type="compositionally biased region" description="Basic and acidic residues" evidence="2">
    <location>
        <begin position="2120"/>
        <end position="2131"/>
    </location>
</feature>
<dbReference type="InterPro" id="IPR016024">
    <property type="entry name" value="ARM-type_fold"/>
</dbReference>
<evidence type="ECO:0000313" key="3">
    <source>
        <dbReference type="Proteomes" id="UP000504604"/>
    </source>
</evidence>
<dbReference type="SUPFAM" id="SSF48371">
    <property type="entry name" value="ARM repeat"/>
    <property type="match status" value="2"/>
</dbReference>
<dbReference type="InParanoid" id="A0A6I9UEB5"/>
<feature type="compositionally biased region" description="Basic and acidic residues" evidence="2">
    <location>
        <begin position="2027"/>
        <end position="2036"/>
    </location>
</feature>
<accession>A0A6I9UEB5</accession>
<dbReference type="PANTHER" id="PTHR46975:SF2">
    <property type="entry name" value="PROTEIN SWEETIE"/>
    <property type="match status" value="1"/>
</dbReference>
<evidence type="ECO:0000313" key="4">
    <source>
        <dbReference type="RefSeq" id="XP_011099562.1"/>
    </source>
</evidence>
<dbReference type="InterPro" id="IPR046837">
    <property type="entry name" value="Laa1/Sip1/HEATR5-like_HEAT"/>
</dbReference>
<dbReference type="PANTHER" id="PTHR46975">
    <property type="entry name" value="PROTEIN SWEETIE"/>
    <property type="match status" value="1"/>
</dbReference>
<comment type="similarity">
    <text evidence="1">Belongs to the HEATR5 family.</text>
</comment>
<dbReference type="OrthoDB" id="192608at2759"/>
<keyword evidence="3" id="KW-1185">Reference proteome</keyword>
<feature type="compositionally biased region" description="Polar residues" evidence="2">
    <location>
        <begin position="1978"/>
        <end position="1987"/>
    </location>
</feature>
<feature type="compositionally biased region" description="Polar residues" evidence="2">
    <location>
        <begin position="2011"/>
        <end position="2021"/>
    </location>
</feature>
<dbReference type="RefSeq" id="XP_011099562.1">
    <property type="nucleotide sequence ID" value="XM_011101260.1"/>
</dbReference>
<feature type="compositionally biased region" description="Basic and acidic residues" evidence="2">
    <location>
        <begin position="2144"/>
        <end position="2155"/>
    </location>
</feature>
<dbReference type="GO" id="GO:0005975">
    <property type="term" value="P:carbohydrate metabolic process"/>
    <property type="evidence" value="ECO:0007669"/>
    <property type="project" value="InterPro"/>
</dbReference>
<name>A0A6I9UEB5_SESIN</name>
<dbReference type="Pfam" id="PF20210">
    <property type="entry name" value="Laa1_Sip1_HTR5"/>
    <property type="match status" value="1"/>
</dbReference>
<dbReference type="FunCoup" id="A0A6I9UEB5">
    <property type="interactions" value="3412"/>
</dbReference>
<sequence>MARNYVRENVQLSRFGVLVAQLESIVASAAHKPPDALLCFDLLSDLISAVDEEQKESILLSQRKCEDALYSLLVLGARRPVRHLTSVAMAKVILKGDGISIYSRASSLQGFLADGKKSDAQKVAGAAQCLGELYRYFGRRILSGILETTNIVAKLLKFTEDFVRQEALHMLRNALEGSEGSASSAAYTEAFRIIMRTGVGDKSLSVRIAAARCLKAFANIGGPSLGIGELENCLSYCVKALEDPEKSVRDAFAEALGALLALSMNPDAQVQPRGKGHAIPKKLEGGLQKHLATPFTKVGGPRLKDLRVGISLSWVCFLQAMCLKYLHPDSELQNYALQVMGMLHTDTSVDAQALACVLYIMRVGITDQMSEPTQRGFSVFLAKQLVSSGSTPSMRVAALRTLAYVLKTLGEVPLEFKEVLDDTVVAALSHDSPLVRVEAALTLRAMAEVDPSCVGGLISYAVTMLTAARDTISSEKGSNFKRELESLHGQAAVLAALVSISRKLPLGYPTKLPKSVLEVCKNLLMQSNRNPVAAAVEKEAGWNLLSSLLTSVSREELHDQVFDILALWASTFSGNVKQHINQAQDLTSEICVWSAAIDALTSYVKCFVSPDPVNRGILLQPVLFYLNRALSYVSHPAGKEQAGIKSSMDLFITRVLLAYEALSDPALYKSDHGRIIQICTTPFREAYRCDESSCLRILLDKRDAWLGPWTPGRDLFEDELRSFQGGYDGVLTCVWENEPPSFPQPETISKMLVNQMLLCFGTMFASQDSRGMLSFLSIVDQCLKAGKKQAWHAASITNICVGLLAGLKTLLARRSEPLRMDILNAAQAIFQSILAEGDICPSQRRASSEGLGLLARLGNDIFTARLTKQFLSDAASSMDSNYAGSIAFALGCIHRSAGGMALSSLVPITVNVVSSLAKSSISSLQIWSLHGLLLTIEAAGLSYVSQVQATLGLVVEIILSEESGWVDMQQAVGRLINAIVAVIGPELAPGSIFFSRCKSVVAEISSCQETATLLESVRFTQQLVLFAPQAVTVHSHVLTLLPTLSSRQPTLRHLALSTLRHLIEKDPVSIINEQIEETLFHMLDEETDTDIGNLARTTIMRLLYASCPSRPSRWLSICHDMILSTSSRHNAKKANKMENDSSTGLDGEKGLSLGEDDENMVSSAENPPIRSYTLDYTSPNFSRDKHLRYRTRVFAAECLNHLPEAVGENPSHFDLSLAKGQPAKGPVSCDWLVLQLQDLISLAYQISTIQFEKMRPIGVSLLCTIMDKFAAIPDPELPDHLLLEQYQAQLVSAVRSALDSSSGPILLEAGLQLATKMLTSGIISRDQVAVKRIFSLISRPLSDFNELYYPSYAEWVSCKIKVRLLTVHASLKCYVFESLRRQGDEISDEYLALLPLFAKSSSILGTYWLSFLKDYICIRFHLHLENWKPFLDGIQSSVVSVELQPCLEEAWLVILQALVLDAVPAGSCVNESSPTDRSRNIPTSGYSMVELQLDDFQFLWGFLLMLLFQEQDVTLGEHIIPMCCIKSKFSSDISVDDSNSVSSNILFPVFQFMSTERFFSSGFLTVDACRELLQVFSYLIFKEATWDCLAVFFLSQVIQNCPKDFLNVENFAYLAAELCVTYLFKLLLSDNMNSQHPSGWENSISAALTAASTLLERSEAQMQLKLLLPFLLVGYKCIGEASTEISLSRIYDFVQSIASLLKRLSKSELGADSITHLVSITRACLNATVSLTNDCVQAIHQLENKRSSLHKMLLLKLAYSVEQFFSYATLAFVFEGPGENQESNPLLSRGLHLSIQCIESVLTDSDIQIQAIGLQVVKVMLQKGLGAEFNAFLIFFVVELVEGLFSVVRNILERPINREAVAIAGEGLKILMLLQTLSKGSDYQKGLIHLLLEAILMIFSASNDSLSQEANDLRNVAVILVSQLAQIPSSAASIKDILLAMPAGQRQQLQDIIRASVNQDKDPKPLSSPGPPLVIKLPTQTEQSGEKNSLLLDPSEESNNSSSEEEDDWDTFQSFPASGSETIPAPESRDSDHEESSASLSLSNKENLNVEDHEPADAASAFNKADSGNQMEESDNPEDGSNSGKQSDEMVPGLAAEELPNIQSDEVGEEHTEPFANYFKKTEMVPNHENDQPLPDVQHLSSTAEHDRETSHDNEQGLPDFQPMEFSMEHAQPSTEPYDEGTDIPDNGNIIEKNEQETPVVSTNDSEGNSIQDSDSGVHERNSETPILSNTDDQEDDDKKLPGS</sequence>
<proteinExistence type="inferred from homology"/>
<organism evidence="3 4">
    <name type="scientific">Sesamum indicum</name>
    <name type="common">Oriental sesame</name>
    <name type="synonym">Sesamum orientale</name>
    <dbReference type="NCBI Taxonomy" id="4182"/>
    <lineage>
        <taxon>Eukaryota</taxon>
        <taxon>Viridiplantae</taxon>
        <taxon>Streptophyta</taxon>
        <taxon>Embryophyta</taxon>
        <taxon>Tracheophyta</taxon>
        <taxon>Spermatophyta</taxon>
        <taxon>Magnoliopsida</taxon>
        <taxon>eudicotyledons</taxon>
        <taxon>Gunneridae</taxon>
        <taxon>Pentapetalae</taxon>
        <taxon>asterids</taxon>
        <taxon>lamiids</taxon>
        <taxon>Lamiales</taxon>
        <taxon>Pedaliaceae</taxon>
        <taxon>Sesamum</taxon>
    </lineage>
</organism>
<dbReference type="InterPro" id="IPR011989">
    <property type="entry name" value="ARM-like"/>
</dbReference>
<dbReference type="Proteomes" id="UP000504604">
    <property type="component" value="Linkage group LG15"/>
</dbReference>
<gene>
    <name evidence="4" type="primary">LOC105177948</name>
</gene>
<dbReference type="KEGG" id="sind:105177948"/>